<feature type="region of interest" description="Disordered" evidence="1">
    <location>
        <begin position="1"/>
        <end position="25"/>
    </location>
</feature>
<name>A0ABW2TLX5_9PSEU</name>
<dbReference type="Proteomes" id="UP001596512">
    <property type="component" value="Unassembled WGS sequence"/>
</dbReference>
<proteinExistence type="predicted"/>
<comment type="caution">
    <text evidence="2">The sequence shown here is derived from an EMBL/GenBank/DDBJ whole genome shotgun (WGS) entry which is preliminary data.</text>
</comment>
<dbReference type="EMBL" id="JBHTEY010000004">
    <property type="protein sequence ID" value="MFC7614411.1"/>
    <property type="molecule type" value="Genomic_DNA"/>
</dbReference>
<reference evidence="3" key="1">
    <citation type="journal article" date="2019" name="Int. J. Syst. Evol. Microbiol.">
        <title>The Global Catalogue of Microorganisms (GCM) 10K type strain sequencing project: providing services to taxonomists for standard genome sequencing and annotation.</title>
        <authorList>
            <consortium name="The Broad Institute Genomics Platform"/>
            <consortium name="The Broad Institute Genome Sequencing Center for Infectious Disease"/>
            <person name="Wu L."/>
            <person name="Ma J."/>
        </authorList>
    </citation>
    <scope>NUCLEOTIDE SEQUENCE [LARGE SCALE GENOMIC DNA]</scope>
    <source>
        <strain evidence="3">JCM 17695</strain>
    </source>
</reference>
<keyword evidence="3" id="KW-1185">Reference proteome</keyword>
<gene>
    <name evidence="2" type="ORF">ACFQV2_13650</name>
</gene>
<evidence type="ECO:0008006" key="4">
    <source>
        <dbReference type="Google" id="ProtNLM"/>
    </source>
</evidence>
<protein>
    <recommendedName>
        <fullName evidence="4">Beta-lactamase</fullName>
    </recommendedName>
</protein>
<organism evidence="2 3">
    <name type="scientific">Actinokineospora soli</name>
    <dbReference type="NCBI Taxonomy" id="1048753"/>
    <lineage>
        <taxon>Bacteria</taxon>
        <taxon>Bacillati</taxon>
        <taxon>Actinomycetota</taxon>
        <taxon>Actinomycetes</taxon>
        <taxon>Pseudonocardiales</taxon>
        <taxon>Pseudonocardiaceae</taxon>
        <taxon>Actinokineospora</taxon>
    </lineage>
</organism>
<sequence length="84" mass="8448">MARAGSGPGPAVPAGEWSPRSGDGGYRELSGIGSAAYVAQGSFGNGYRAEALLGDRAVAAIIPGEWATEDMAVSLLRAAVERLG</sequence>
<evidence type="ECO:0000313" key="3">
    <source>
        <dbReference type="Proteomes" id="UP001596512"/>
    </source>
</evidence>
<evidence type="ECO:0000313" key="2">
    <source>
        <dbReference type="EMBL" id="MFC7614411.1"/>
    </source>
</evidence>
<accession>A0ABW2TLX5</accession>
<evidence type="ECO:0000256" key="1">
    <source>
        <dbReference type="SAM" id="MobiDB-lite"/>
    </source>
</evidence>